<comment type="similarity">
    <text evidence="1 6">Belongs to the XseB family.</text>
</comment>
<gene>
    <name evidence="6 8" type="primary">xseB</name>
    <name evidence="8" type="ORF">H9L05_01855</name>
</gene>
<dbReference type="GO" id="GO:0009318">
    <property type="term" value="C:exodeoxyribonuclease VII complex"/>
    <property type="evidence" value="ECO:0007669"/>
    <property type="project" value="UniProtKB-UniRule"/>
</dbReference>
<evidence type="ECO:0000256" key="3">
    <source>
        <dbReference type="ARBA" id="ARBA00022722"/>
    </source>
</evidence>
<evidence type="ECO:0000256" key="6">
    <source>
        <dbReference type="HAMAP-Rule" id="MF_00337"/>
    </source>
</evidence>
<comment type="subcellular location">
    <subcellularLocation>
        <location evidence="6">Cytoplasm</location>
    </subcellularLocation>
</comment>
<evidence type="ECO:0000313" key="9">
    <source>
        <dbReference type="Proteomes" id="UP000516093"/>
    </source>
</evidence>
<dbReference type="InterPro" id="IPR003761">
    <property type="entry name" value="Exonuc_VII_S"/>
</dbReference>
<keyword evidence="4 6" id="KW-0378">Hydrolase</keyword>
<dbReference type="Gene3D" id="1.10.287.1040">
    <property type="entry name" value="Exonuclease VII, small subunit"/>
    <property type="match status" value="1"/>
</dbReference>
<dbReference type="EC" id="3.1.11.6" evidence="6"/>
<keyword evidence="9" id="KW-1185">Reference proteome</keyword>
<feature type="region of interest" description="Disordered" evidence="7">
    <location>
        <begin position="59"/>
        <end position="110"/>
    </location>
</feature>
<sequence>MTNDLTYRQAIEELETILRALETDTIDVDDLTARVQRSAELIRLCKQKLRSAESAIDRVFENLDDEDELQEDFTDEDDADQTPPPPVSSGRVLRPRPMAPPPDASGQLPF</sequence>
<dbReference type="Proteomes" id="UP000516093">
    <property type="component" value="Chromosome"/>
</dbReference>
<dbReference type="SUPFAM" id="SSF116842">
    <property type="entry name" value="XseB-like"/>
    <property type="match status" value="1"/>
</dbReference>
<evidence type="ECO:0000256" key="7">
    <source>
        <dbReference type="SAM" id="MobiDB-lite"/>
    </source>
</evidence>
<accession>A0A7H0GW79</accession>
<dbReference type="GO" id="GO:0008855">
    <property type="term" value="F:exodeoxyribonuclease VII activity"/>
    <property type="evidence" value="ECO:0007669"/>
    <property type="project" value="UniProtKB-UniRule"/>
</dbReference>
<keyword evidence="5 6" id="KW-0269">Exonuclease</keyword>
<proteinExistence type="inferred from homology"/>
<dbReference type="EMBL" id="CP060784">
    <property type="protein sequence ID" value="QNP52545.1"/>
    <property type="molecule type" value="Genomic_DNA"/>
</dbReference>
<keyword evidence="2 6" id="KW-0963">Cytoplasm</keyword>
<dbReference type="NCBIfam" id="TIGR01280">
    <property type="entry name" value="xseB"/>
    <property type="match status" value="1"/>
</dbReference>
<dbReference type="GO" id="GO:0005737">
    <property type="term" value="C:cytoplasm"/>
    <property type="evidence" value="ECO:0007669"/>
    <property type="project" value="UniProtKB-SubCell"/>
</dbReference>
<evidence type="ECO:0000256" key="2">
    <source>
        <dbReference type="ARBA" id="ARBA00022490"/>
    </source>
</evidence>
<dbReference type="Pfam" id="PF02609">
    <property type="entry name" value="Exonuc_VII_S"/>
    <property type="match status" value="1"/>
</dbReference>
<comment type="function">
    <text evidence="6">Bidirectionally degrades single-stranded DNA into large acid-insoluble oligonucleotides, which are then degraded further into small acid-soluble oligonucleotides.</text>
</comment>
<name>A0A7H0GW79_9BACT</name>
<evidence type="ECO:0000313" key="8">
    <source>
        <dbReference type="EMBL" id="QNP52545.1"/>
    </source>
</evidence>
<keyword evidence="3 6" id="KW-0540">Nuclease</keyword>
<comment type="subunit">
    <text evidence="6">Heterooligomer composed of large and small subunits.</text>
</comment>
<organism evidence="8 9">
    <name type="scientific">Hymenobacter qilianensis</name>
    <dbReference type="NCBI Taxonomy" id="1385715"/>
    <lineage>
        <taxon>Bacteria</taxon>
        <taxon>Pseudomonadati</taxon>
        <taxon>Bacteroidota</taxon>
        <taxon>Cytophagia</taxon>
        <taxon>Cytophagales</taxon>
        <taxon>Hymenobacteraceae</taxon>
        <taxon>Hymenobacter</taxon>
    </lineage>
</organism>
<evidence type="ECO:0000256" key="5">
    <source>
        <dbReference type="ARBA" id="ARBA00022839"/>
    </source>
</evidence>
<dbReference type="GO" id="GO:0006308">
    <property type="term" value="P:DNA catabolic process"/>
    <property type="evidence" value="ECO:0007669"/>
    <property type="project" value="UniProtKB-UniRule"/>
</dbReference>
<evidence type="ECO:0000256" key="1">
    <source>
        <dbReference type="ARBA" id="ARBA00009998"/>
    </source>
</evidence>
<reference evidence="8 9" key="1">
    <citation type="submission" date="2020-08" db="EMBL/GenBank/DDBJ databases">
        <title>Genome sequence of Hymenobacter qilianensis JCM 19763T.</title>
        <authorList>
            <person name="Hyun D.-W."/>
            <person name="Bae J.-W."/>
        </authorList>
    </citation>
    <scope>NUCLEOTIDE SEQUENCE [LARGE SCALE GENOMIC DNA]</scope>
    <source>
        <strain evidence="8 9">JCM 19763</strain>
    </source>
</reference>
<dbReference type="AlphaFoldDB" id="A0A7H0GW79"/>
<evidence type="ECO:0000256" key="4">
    <source>
        <dbReference type="ARBA" id="ARBA00022801"/>
    </source>
</evidence>
<feature type="compositionally biased region" description="Acidic residues" evidence="7">
    <location>
        <begin position="62"/>
        <end position="80"/>
    </location>
</feature>
<comment type="catalytic activity">
    <reaction evidence="6">
        <text>Exonucleolytic cleavage in either 5'- to 3'- or 3'- to 5'-direction to yield nucleoside 5'-phosphates.</text>
        <dbReference type="EC" id="3.1.11.6"/>
    </reaction>
</comment>
<dbReference type="KEGG" id="hqi:H9L05_01855"/>
<dbReference type="HAMAP" id="MF_00337">
    <property type="entry name" value="Exonuc_7_S"/>
    <property type="match status" value="1"/>
</dbReference>
<dbReference type="InterPro" id="IPR037004">
    <property type="entry name" value="Exonuc_VII_ssu_sf"/>
</dbReference>
<protein>
    <recommendedName>
        <fullName evidence="6">Exodeoxyribonuclease 7 small subunit</fullName>
        <ecNumber evidence="6">3.1.11.6</ecNumber>
    </recommendedName>
    <alternativeName>
        <fullName evidence="6">Exodeoxyribonuclease VII small subunit</fullName>
        <shortName evidence="6">Exonuclease VII small subunit</shortName>
    </alternativeName>
</protein>
<dbReference type="RefSeq" id="WP_187732798.1">
    <property type="nucleotide sequence ID" value="NZ_BMFN01000002.1"/>
</dbReference>